<gene>
    <name evidence="4" type="ORF">UFOVP1065_189</name>
    <name evidence="5" type="ORF">UFOVP1198_158</name>
    <name evidence="6" type="ORF">UFOVP1418_150</name>
    <name evidence="8" type="ORF">UFOVP1524_233</name>
    <name evidence="7" type="ORF">UFOVP1651_233</name>
    <name evidence="2" type="ORF">UFOVP908_211</name>
    <name evidence="3" type="ORF">UFOVP990_158</name>
</gene>
<evidence type="ECO:0000313" key="6">
    <source>
        <dbReference type="EMBL" id="CAB4211167.1"/>
    </source>
</evidence>
<dbReference type="EMBL" id="LR796860">
    <property type="protein sequence ID" value="CAB4171058.1"/>
    <property type="molecule type" value="Genomic_DNA"/>
</dbReference>
<evidence type="ECO:0000313" key="3">
    <source>
        <dbReference type="EMBL" id="CAB4177059.1"/>
    </source>
</evidence>
<evidence type="ECO:0000256" key="1">
    <source>
        <dbReference type="SAM" id="MobiDB-lite"/>
    </source>
</evidence>
<feature type="region of interest" description="Disordered" evidence="1">
    <location>
        <begin position="1"/>
        <end position="35"/>
    </location>
</feature>
<protein>
    <submittedName>
        <fullName evidence="2">Uncharacterized protein</fullName>
    </submittedName>
</protein>
<evidence type="ECO:0000313" key="2">
    <source>
        <dbReference type="EMBL" id="CAB4171058.1"/>
    </source>
</evidence>
<evidence type="ECO:0000313" key="8">
    <source>
        <dbReference type="EMBL" id="CAB5227855.1"/>
    </source>
</evidence>
<sequence>MPGYQSKKLMAESRGEDRPMPRYSLVRESDGAGDSGPMCEILDPWSYSPVPGDYPMVGFGVRVGSPYGRTYSAQDYWQTTPVIAILDENINDEGYWTVRFKTKNSIYTWKEF</sequence>
<dbReference type="EMBL" id="LR796945">
    <property type="protein sequence ID" value="CAB4177059.1"/>
    <property type="molecule type" value="Genomic_DNA"/>
</dbReference>
<evidence type="ECO:0000313" key="4">
    <source>
        <dbReference type="EMBL" id="CAB4182254.1"/>
    </source>
</evidence>
<dbReference type="EMBL" id="LR797518">
    <property type="protein sequence ID" value="CAB4222868.1"/>
    <property type="molecule type" value="Genomic_DNA"/>
</dbReference>
<dbReference type="EMBL" id="LR797157">
    <property type="protein sequence ID" value="CAB4190818.1"/>
    <property type="molecule type" value="Genomic_DNA"/>
</dbReference>
<evidence type="ECO:0000313" key="5">
    <source>
        <dbReference type="EMBL" id="CAB4190818.1"/>
    </source>
</evidence>
<proteinExistence type="predicted"/>
<dbReference type="EMBL" id="LR798378">
    <property type="protein sequence ID" value="CAB5227855.1"/>
    <property type="molecule type" value="Genomic_DNA"/>
</dbReference>
<feature type="compositionally biased region" description="Basic and acidic residues" evidence="1">
    <location>
        <begin position="9"/>
        <end position="30"/>
    </location>
</feature>
<evidence type="ECO:0000313" key="7">
    <source>
        <dbReference type="EMBL" id="CAB4222868.1"/>
    </source>
</evidence>
<dbReference type="EMBL" id="LR797369">
    <property type="protein sequence ID" value="CAB4211167.1"/>
    <property type="molecule type" value="Genomic_DNA"/>
</dbReference>
<reference evidence="2" key="1">
    <citation type="submission" date="2020-05" db="EMBL/GenBank/DDBJ databases">
        <authorList>
            <person name="Chiriac C."/>
            <person name="Salcher M."/>
            <person name="Ghai R."/>
            <person name="Kavagutti S V."/>
        </authorList>
    </citation>
    <scope>NUCLEOTIDE SEQUENCE</scope>
</reference>
<dbReference type="EMBL" id="LR797021">
    <property type="protein sequence ID" value="CAB4182254.1"/>
    <property type="molecule type" value="Genomic_DNA"/>
</dbReference>
<accession>A0A6J5PPV1</accession>
<organism evidence="2">
    <name type="scientific">uncultured Caudovirales phage</name>
    <dbReference type="NCBI Taxonomy" id="2100421"/>
    <lineage>
        <taxon>Viruses</taxon>
        <taxon>Duplodnaviria</taxon>
        <taxon>Heunggongvirae</taxon>
        <taxon>Uroviricota</taxon>
        <taxon>Caudoviricetes</taxon>
        <taxon>Peduoviridae</taxon>
        <taxon>Maltschvirus</taxon>
        <taxon>Maltschvirus maltsch</taxon>
    </lineage>
</organism>
<name>A0A6J5PPV1_9CAUD</name>